<feature type="signal peptide" evidence="8">
    <location>
        <begin position="1"/>
        <end position="24"/>
    </location>
</feature>
<evidence type="ECO:0008006" key="11">
    <source>
        <dbReference type="Google" id="ProtNLM"/>
    </source>
</evidence>
<dbReference type="EnsemblMetazoa" id="G933.1">
    <property type="protein sequence ID" value="G933.1:cds"/>
    <property type="gene ID" value="G933"/>
</dbReference>
<proteinExistence type="inferred from homology"/>
<evidence type="ECO:0000256" key="4">
    <source>
        <dbReference type="ARBA" id="ARBA00022847"/>
    </source>
</evidence>
<keyword evidence="8" id="KW-0732">Signal</keyword>
<feature type="transmembrane region" description="Helical" evidence="7">
    <location>
        <begin position="283"/>
        <end position="309"/>
    </location>
</feature>
<feature type="transmembrane region" description="Helical" evidence="7">
    <location>
        <begin position="350"/>
        <end position="372"/>
    </location>
</feature>
<feature type="transmembrane region" description="Helical" evidence="7">
    <location>
        <begin position="378"/>
        <end position="399"/>
    </location>
</feature>
<dbReference type="OrthoDB" id="203097at2759"/>
<feature type="transmembrane region" description="Helical" evidence="7">
    <location>
        <begin position="251"/>
        <end position="271"/>
    </location>
</feature>
<comment type="subcellular location">
    <subcellularLocation>
        <location evidence="1">Membrane</location>
        <topology evidence="1">Multi-pass membrane protein</topology>
    </subcellularLocation>
</comment>
<dbReference type="GO" id="GO:0016020">
    <property type="term" value="C:membrane"/>
    <property type="evidence" value="ECO:0007669"/>
    <property type="project" value="UniProtKB-SubCell"/>
</dbReference>
<accession>A0A8W8NT47</accession>
<protein>
    <recommendedName>
        <fullName evidence="11">Ileal sodium/bile acid cotransporter</fullName>
    </recommendedName>
</protein>
<evidence type="ECO:0000256" key="7">
    <source>
        <dbReference type="SAM" id="Phobius"/>
    </source>
</evidence>
<organism evidence="9 10">
    <name type="scientific">Magallana gigas</name>
    <name type="common">Pacific oyster</name>
    <name type="synonym">Crassostrea gigas</name>
    <dbReference type="NCBI Taxonomy" id="29159"/>
    <lineage>
        <taxon>Eukaryota</taxon>
        <taxon>Metazoa</taxon>
        <taxon>Spiralia</taxon>
        <taxon>Lophotrochozoa</taxon>
        <taxon>Mollusca</taxon>
        <taxon>Bivalvia</taxon>
        <taxon>Autobranchia</taxon>
        <taxon>Pteriomorphia</taxon>
        <taxon>Ostreida</taxon>
        <taxon>Ostreoidea</taxon>
        <taxon>Ostreidae</taxon>
        <taxon>Magallana</taxon>
    </lineage>
</organism>
<reference evidence="9" key="1">
    <citation type="submission" date="2022-08" db="UniProtKB">
        <authorList>
            <consortium name="EnsemblMetazoa"/>
        </authorList>
    </citation>
    <scope>IDENTIFICATION</scope>
    <source>
        <strain evidence="9">05x7-T-G4-1.051#20</strain>
    </source>
</reference>
<evidence type="ECO:0000313" key="10">
    <source>
        <dbReference type="Proteomes" id="UP000005408"/>
    </source>
</evidence>
<keyword evidence="3 7" id="KW-0812">Transmembrane</keyword>
<keyword evidence="4" id="KW-0769">Symport</keyword>
<dbReference type="EnsemblMetazoa" id="G933.6">
    <property type="protein sequence ID" value="G933.6:cds"/>
    <property type="gene ID" value="G933"/>
</dbReference>
<evidence type="ECO:0000256" key="8">
    <source>
        <dbReference type="SAM" id="SignalP"/>
    </source>
</evidence>
<dbReference type="InterPro" id="IPR038770">
    <property type="entry name" value="Na+/solute_symporter_sf"/>
</dbReference>
<dbReference type="Pfam" id="PF01758">
    <property type="entry name" value="SBF"/>
    <property type="match status" value="1"/>
</dbReference>
<feature type="chain" id="PRO_5042432244" description="Ileal sodium/bile acid cotransporter" evidence="8">
    <location>
        <begin position="25"/>
        <end position="590"/>
    </location>
</feature>
<dbReference type="EnsemblMetazoa" id="G933.9">
    <property type="protein sequence ID" value="G933.9:cds"/>
    <property type="gene ID" value="G933"/>
</dbReference>
<feature type="transmembrane region" description="Helical" evidence="7">
    <location>
        <begin position="315"/>
        <end position="338"/>
    </location>
</feature>
<dbReference type="Proteomes" id="UP000005408">
    <property type="component" value="Unassembled WGS sequence"/>
</dbReference>
<keyword evidence="4" id="KW-0813">Transport</keyword>
<feature type="transmembrane region" description="Helical" evidence="7">
    <location>
        <begin position="510"/>
        <end position="532"/>
    </location>
</feature>
<evidence type="ECO:0000256" key="1">
    <source>
        <dbReference type="ARBA" id="ARBA00004141"/>
    </source>
</evidence>
<feature type="transmembrane region" description="Helical" evidence="7">
    <location>
        <begin position="419"/>
        <end position="439"/>
    </location>
</feature>
<evidence type="ECO:0000313" key="9">
    <source>
        <dbReference type="EnsemblMetazoa" id="G933.8:cds"/>
    </source>
</evidence>
<dbReference type="AlphaFoldDB" id="A0A8W8NT47"/>
<dbReference type="EnsemblMetazoa" id="G933.2">
    <property type="protein sequence ID" value="G933.2:cds"/>
    <property type="gene ID" value="G933"/>
</dbReference>
<sequence>MPIIDCRVLLVVALTTLLCFKCASQQMAPNVSYSETNDTSPSNMTLVPLRSNSISSPLYNGTVSNISSPDSLTFQHLPHSPIWQNETFRFFFNPLSINDLVVASNRTVDFNCTSNNILQYVNNGTGSQSGNFSQTKDRLDFSNISLIVVIQAHDREIVGLLLTKDTHDGETHKSEKMAEEQPVTSSLIYKSIQLNSANNFTVLAMHMGYATMSVTLTDTNDLEMVKQGAYQTLAHAEYDIQATRAVRPSDFAFNCSAAAIAILISFGIGCVTDTDSLKKQLKFPVSLVVGFCCQFLILPVLAFGIAMMLPLNNDVRFGLLCVACVPGGGLGHVAVILGDADLPLSLAMNLISIVAMLGTAPLWIFVLGQYFYRDHKVIPIYNFEIWLASTFFAYTAGLVINRFKPAVADGLLTWIIKPLMLLASILYITLGVYINMYVFDRINEYAVLSAFLLPLSGFTVAYITGKIFRQKDSFCKSMALETSSLNVLIVLAAIRFSLESNKNSADFASVVPLWVMFTIPGIYVLLAILRFFKGCIGNFLESRKQQQFRHFSIASGIVNQANMAALSAPLFVTEVTDDDQGSVSEKITVL</sequence>
<dbReference type="EnsemblMetazoa" id="G933.5">
    <property type="protein sequence ID" value="G933.5:cds"/>
    <property type="gene ID" value="G933"/>
</dbReference>
<dbReference type="EnsemblMetazoa" id="G933.8">
    <property type="protein sequence ID" value="G933.8:cds"/>
    <property type="gene ID" value="G933"/>
</dbReference>
<dbReference type="PANTHER" id="PTHR10361:SF28">
    <property type="entry name" value="P3 PROTEIN-RELATED"/>
    <property type="match status" value="1"/>
</dbReference>
<keyword evidence="6 7" id="KW-0472">Membrane</keyword>
<dbReference type="InterPro" id="IPR002657">
    <property type="entry name" value="BilAc:Na_symport/Acr3"/>
</dbReference>
<dbReference type="OMA" id="CKTIAME"/>
<keyword evidence="10" id="KW-1185">Reference proteome</keyword>
<evidence type="ECO:0000256" key="3">
    <source>
        <dbReference type="ARBA" id="ARBA00022692"/>
    </source>
</evidence>
<dbReference type="GO" id="GO:0015293">
    <property type="term" value="F:symporter activity"/>
    <property type="evidence" value="ECO:0007669"/>
    <property type="project" value="UniProtKB-KW"/>
</dbReference>
<comment type="similarity">
    <text evidence="2">Belongs to the bile acid:sodium symporter (BASS) (TC 2.A.28) family.</text>
</comment>
<evidence type="ECO:0000256" key="2">
    <source>
        <dbReference type="ARBA" id="ARBA00006528"/>
    </source>
</evidence>
<dbReference type="InterPro" id="IPR004710">
    <property type="entry name" value="Bilac:Na_transpt"/>
</dbReference>
<name>A0A8W8NT47_MAGGI</name>
<evidence type="ECO:0000256" key="6">
    <source>
        <dbReference type="ARBA" id="ARBA00023136"/>
    </source>
</evidence>
<dbReference type="EnsemblMetazoa" id="G933.10">
    <property type="protein sequence ID" value="G933.10:cds"/>
    <property type="gene ID" value="G933"/>
</dbReference>
<dbReference type="Gene3D" id="1.20.1530.20">
    <property type="match status" value="1"/>
</dbReference>
<feature type="transmembrane region" description="Helical" evidence="7">
    <location>
        <begin position="445"/>
        <end position="465"/>
    </location>
</feature>
<evidence type="ECO:0000256" key="5">
    <source>
        <dbReference type="ARBA" id="ARBA00022989"/>
    </source>
</evidence>
<keyword evidence="5 7" id="KW-1133">Transmembrane helix</keyword>
<dbReference type="PANTHER" id="PTHR10361">
    <property type="entry name" value="SODIUM-BILE ACID COTRANSPORTER"/>
    <property type="match status" value="1"/>
</dbReference>